<keyword evidence="4" id="KW-0479">Metal-binding</keyword>
<feature type="domain" description="C2H2-type" evidence="7">
    <location>
        <begin position="438"/>
        <end position="463"/>
    </location>
</feature>
<evidence type="ECO:0000256" key="2">
    <source>
        <dbReference type="ARBA" id="ARBA00022737"/>
    </source>
</evidence>
<evidence type="ECO:0000256" key="6">
    <source>
        <dbReference type="SAM" id="Phobius"/>
    </source>
</evidence>
<name>A0ABR1AL49_POLSC</name>
<dbReference type="Proteomes" id="UP001359485">
    <property type="component" value="Unassembled WGS sequence"/>
</dbReference>
<keyword evidence="10" id="KW-1185">Reference proteome</keyword>
<protein>
    <submittedName>
        <fullName evidence="9">Uncharacterized protein</fullName>
    </submittedName>
</protein>
<reference evidence="9 10" key="1">
    <citation type="submission" date="2023-09" db="EMBL/GenBank/DDBJ databases">
        <title>Genomes of two closely related lineages of the louse Polyplax serrata with different host specificities.</title>
        <authorList>
            <person name="Martinu J."/>
            <person name="Tarabai H."/>
            <person name="Stefka J."/>
            <person name="Hypsa V."/>
        </authorList>
    </citation>
    <scope>NUCLEOTIDE SEQUENCE [LARGE SCALE GENOMIC DNA]</scope>
    <source>
        <strain evidence="9">98ZLc_SE</strain>
    </source>
</reference>
<dbReference type="InterPro" id="IPR016197">
    <property type="entry name" value="Chromo-like_dom_sf"/>
</dbReference>
<dbReference type="PROSITE" id="PS50157">
    <property type="entry name" value="ZINC_FINGER_C2H2_2"/>
    <property type="match status" value="1"/>
</dbReference>
<feature type="compositionally biased region" description="Low complexity" evidence="5">
    <location>
        <begin position="662"/>
        <end position="679"/>
    </location>
</feature>
<dbReference type="Pfam" id="PF01429">
    <property type="entry name" value="MBD"/>
    <property type="match status" value="1"/>
</dbReference>
<gene>
    <name evidence="9" type="ORF">RUM44_001824</name>
</gene>
<dbReference type="PROSITE" id="PS50982">
    <property type="entry name" value="MBD"/>
    <property type="match status" value="1"/>
</dbReference>
<evidence type="ECO:0000313" key="10">
    <source>
        <dbReference type="Proteomes" id="UP001359485"/>
    </source>
</evidence>
<keyword evidence="6" id="KW-0472">Membrane</keyword>
<comment type="caution">
    <text evidence="9">The sequence shown here is derived from an EMBL/GenBank/DDBJ whole genome shotgun (WGS) entry which is preliminary data.</text>
</comment>
<dbReference type="PANTHER" id="PTHR15856">
    <property type="entry name" value="PHD FINGER PROTEIN 20-RELATED"/>
    <property type="match status" value="1"/>
</dbReference>
<evidence type="ECO:0000259" key="7">
    <source>
        <dbReference type="PROSITE" id="PS50157"/>
    </source>
</evidence>
<dbReference type="SUPFAM" id="SSF54160">
    <property type="entry name" value="Chromo domain-like"/>
    <property type="match status" value="1"/>
</dbReference>
<dbReference type="SMART" id="SM00333">
    <property type="entry name" value="TUDOR"/>
    <property type="match status" value="2"/>
</dbReference>
<dbReference type="EMBL" id="JAWJWF010000047">
    <property type="protein sequence ID" value="KAK6622017.1"/>
    <property type="molecule type" value="Genomic_DNA"/>
</dbReference>
<evidence type="ECO:0000256" key="1">
    <source>
        <dbReference type="ARBA" id="ARBA00004123"/>
    </source>
</evidence>
<accession>A0ABR1AL49</accession>
<evidence type="ECO:0000256" key="3">
    <source>
        <dbReference type="ARBA" id="ARBA00023242"/>
    </source>
</evidence>
<dbReference type="InterPro" id="IPR013087">
    <property type="entry name" value="Znf_C2H2_type"/>
</dbReference>
<dbReference type="CDD" id="cd20386">
    <property type="entry name" value="Tudor_PHF20-like"/>
    <property type="match status" value="1"/>
</dbReference>
<dbReference type="InterPro" id="IPR043449">
    <property type="entry name" value="PHF20-like"/>
</dbReference>
<evidence type="ECO:0000256" key="5">
    <source>
        <dbReference type="SAM" id="MobiDB-lite"/>
    </source>
</evidence>
<keyword evidence="4" id="KW-0862">Zinc</keyword>
<feature type="compositionally biased region" description="Polar residues" evidence="5">
    <location>
        <begin position="680"/>
        <end position="702"/>
    </location>
</feature>
<feature type="region of interest" description="Disordered" evidence="5">
    <location>
        <begin position="792"/>
        <end position="812"/>
    </location>
</feature>
<keyword evidence="6" id="KW-0812">Transmembrane</keyword>
<feature type="compositionally biased region" description="Polar residues" evidence="5">
    <location>
        <begin position="800"/>
        <end position="812"/>
    </location>
</feature>
<feature type="compositionally biased region" description="Polar residues" evidence="5">
    <location>
        <begin position="13"/>
        <end position="29"/>
    </location>
</feature>
<keyword evidence="3" id="KW-0539">Nucleus</keyword>
<feature type="compositionally biased region" description="Basic residues" evidence="5">
    <location>
        <begin position="1020"/>
        <end position="1029"/>
    </location>
</feature>
<dbReference type="InterPro" id="IPR001739">
    <property type="entry name" value="Methyl_CpG_DNA-bd"/>
</dbReference>
<feature type="region of interest" description="Disordered" evidence="5">
    <location>
        <begin position="654"/>
        <end position="718"/>
    </location>
</feature>
<feature type="region of interest" description="Disordered" evidence="5">
    <location>
        <begin position="1"/>
        <end position="29"/>
    </location>
</feature>
<keyword evidence="2" id="KW-0677">Repeat</keyword>
<evidence type="ECO:0000259" key="8">
    <source>
        <dbReference type="PROSITE" id="PS50982"/>
    </source>
</evidence>
<feature type="region of interest" description="Disordered" evidence="5">
    <location>
        <begin position="491"/>
        <end position="518"/>
    </location>
</feature>
<keyword evidence="4" id="KW-0863">Zinc-finger</keyword>
<keyword evidence="6" id="KW-1133">Transmembrane helix</keyword>
<dbReference type="PROSITE" id="PS00028">
    <property type="entry name" value="ZINC_FINGER_C2H2_1"/>
    <property type="match status" value="1"/>
</dbReference>
<sequence length="1147" mass="131145">MSDKKDAEDSPSVEGSSQAESYDANKSGTSETYDMKDFCPGIRIEAKDFDGKWYPAKVSDVDWTENEILVHFENWNTKFDEWIPMDSSRLRSLQKPVHQIKEHVKFAKGEEVMAMWSPYQKYPATIQAVLANDRYDVLFYDGFLKRLKSHKISKLEGQTIKTEVKNFTDIGTKEERRERKRKINVAELFHINKRSRKKGKYYSVILHLKFMSVKLSMYIIFIGLVHSKSQDIKTYPVSKSKNKSAVIKKPTINDENSERVPLTDSSGVKQKEEKASNSTSVSSKALIDTIPAAFEVKYMNGQTEMWSKQLYQRSEGRTAGKLDIVILNPQGRKFRSRNEIMKYCEENGIIYSHESFDFSAKGRPKSKSSLQLTQSKFDVAGDDKFLLKKGQRKSQLETPGVPILPIAGNPPEMLLPDCNGQNKVFIGDYEVAIENGKFICPVKICAKHFRRENLLHMHMKHYHPEFSKYLDYTPSVTDLAYARTVGGLDSSDVSSPLPRKVSEKTEKPSGKLENVRKSSDTSFEYSKETKKIKLDGRLDGKICPTKGDVPTTPVEVPETLADDKSKLSLNALLNSKGTTAANENDSSTLEGSGAMLDNKATEEMIPETKGTVSSHTVMKALRRRLNGRKKNSRYQGSFVEQMRKKRLIAQDHSRAHNRVGRQQQSQHLRHQLQQPLAHQTAISSQSCAEDINSNSSSHTNSLPRYPKPMNITNEISGKNNLLTSNKTVSPVSEDVNEQHISDSHIVPETTEVCLDKSQTRRRVNTSKSYNKRRFLAGLINARKRAQYRYRVRRKKKQKLGNKQPSGFSSGTKFCSAGLNEENKKPDEMPFETFGEEHHTNDVNQFAKANLEPHQNVSTSKNYLDDKTKFKESIRIRLKRINGDTMKLVKTDSNYDENSRIYDWQAVTKESVMQVSRDHSITVGGRTRDVSGETFLKTENINEGNVPNNGLNDSKELDDEYQVLVRGAENEGLKKMKPEPELNPNDLPRSYVLLENVCRKEIYNKYCNGSKRGNDENVMSRKIKRKNRVARKGDPSRQRKKVRFQNTIVEKWINSDEIYEFGESKLGSYKTNSKGREARRDERKKKLTKGQPLEYLNRREVNQVKWSDDTSREEQTLAQNNSGLGEFRFEYLPFSVSIPQLVKKENKC</sequence>
<organism evidence="9 10">
    <name type="scientific">Polyplax serrata</name>
    <name type="common">Common mouse louse</name>
    <dbReference type="NCBI Taxonomy" id="468196"/>
    <lineage>
        <taxon>Eukaryota</taxon>
        <taxon>Metazoa</taxon>
        <taxon>Ecdysozoa</taxon>
        <taxon>Arthropoda</taxon>
        <taxon>Hexapoda</taxon>
        <taxon>Insecta</taxon>
        <taxon>Pterygota</taxon>
        <taxon>Neoptera</taxon>
        <taxon>Paraneoptera</taxon>
        <taxon>Psocodea</taxon>
        <taxon>Troctomorpha</taxon>
        <taxon>Phthiraptera</taxon>
        <taxon>Anoplura</taxon>
        <taxon>Polyplacidae</taxon>
        <taxon>Polyplax</taxon>
    </lineage>
</organism>
<dbReference type="Gene3D" id="3.30.890.10">
    <property type="entry name" value="Methyl-cpg-binding Protein 2, Chain A"/>
    <property type="match status" value="1"/>
</dbReference>
<evidence type="ECO:0000313" key="9">
    <source>
        <dbReference type="EMBL" id="KAK6622017.1"/>
    </source>
</evidence>
<dbReference type="CDD" id="cd00122">
    <property type="entry name" value="MBD"/>
    <property type="match status" value="1"/>
</dbReference>
<dbReference type="InterPro" id="IPR002999">
    <property type="entry name" value="Tudor"/>
</dbReference>
<dbReference type="PANTHER" id="PTHR15856:SF51">
    <property type="entry name" value="MBD-R2"/>
    <property type="match status" value="1"/>
</dbReference>
<dbReference type="Gene3D" id="2.30.30.140">
    <property type="match status" value="2"/>
</dbReference>
<dbReference type="SUPFAM" id="SSF54171">
    <property type="entry name" value="DNA-binding domain"/>
    <property type="match status" value="1"/>
</dbReference>
<feature type="compositionally biased region" description="Basic and acidic residues" evidence="5">
    <location>
        <begin position="500"/>
        <end position="518"/>
    </location>
</feature>
<feature type="domain" description="MBD" evidence="8">
    <location>
        <begin position="292"/>
        <end position="363"/>
    </location>
</feature>
<proteinExistence type="predicted"/>
<evidence type="ECO:0000256" key="4">
    <source>
        <dbReference type="PROSITE-ProRule" id="PRU00042"/>
    </source>
</evidence>
<dbReference type="SUPFAM" id="SSF63748">
    <property type="entry name" value="Tudor/PWWP/MBT"/>
    <property type="match status" value="1"/>
</dbReference>
<dbReference type="InterPro" id="IPR016177">
    <property type="entry name" value="DNA-bd_dom_sf"/>
</dbReference>
<dbReference type="CDD" id="cd20104">
    <property type="entry name" value="MBT_PHF20L1-like"/>
    <property type="match status" value="1"/>
</dbReference>
<feature type="transmembrane region" description="Helical" evidence="6">
    <location>
        <begin position="201"/>
        <end position="225"/>
    </location>
</feature>
<feature type="region of interest" description="Disordered" evidence="5">
    <location>
        <begin position="1010"/>
        <end position="1040"/>
    </location>
</feature>
<comment type="subcellular location">
    <subcellularLocation>
        <location evidence="1">Nucleus</location>
    </subcellularLocation>
</comment>
<feature type="region of interest" description="Disordered" evidence="5">
    <location>
        <begin position="243"/>
        <end position="277"/>
    </location>
</feature>
<dbReference type="SMART" id="SM00391">
    <property type="entry name" value="MBD"/>
    <property type="match status" value="1"/>
</dbReference>